<keyword evidence="2" id="KW-1185">Reference proteome</keyword>
<evidence type="ECO:0000313" key="2">
    <source>
        <dbReference type="Proteomes" id="UP000092154"/>
    </source>
</evidence>
<protein>
    <recommendedName>
        <fullName evidence="3">F-box domain-containing protein</fullName>
    </recommendedName>
</protein>
<sequence>MHRVLFVVDVLFEIFAHLQPIRCPIHRDKLPSRTSIAAVARTCKTFYEPAMDLLWADMDEYGITPLLGCVPRLHPLIYSRDRKIFCSDGVEPLSEHEARLFLRHATRVRSFFLSILSVKHSHLLTILPIETYVFPRLLALRVVWEDPSMRRKISLSHFFLSPVLRGCFHLLENLSIGLFTVRTTDELTLLCEAVRSCKQLKHLECGPLDYGSWKHLSNLPTLDTVMIYQGTYKVHLGRANVDFSPSQPLISVWILLQTLLPSYNDRNSPH</sequence>
<accession>A0A1B7MY81</accession>
<gene>
    <name evidence="1" type="ORF">K503DRAFT_226638</name>
</gene>
<dbReference type="Proteomes" id="UP000092154">
    <property type="component" value="Unassembled WGS sequence"/>
</dbReference>
<organism evidence="1 2">
    <name type="scientific">Rhizopogon vinicolor AM-OR11-026</name>
    <dbReference type="NCBI Taxonomy" id="1314800"/>
    <lineage>
        <taxon>Eukaryota</taxon>
        <taxon>Fungi</taxon>
        <taxon>Dikarya</taxon>
        <taxon>Basidiomycota</taxon>
        <taxon>Agaricomycotina</taxon>
        <taxon>Agaricomycetes</taxon>
        <taxon>Agaricomycetidae</taxon>
        <taxon>Boletales</taxon>
        <taxon>Suillineae</taxon>
        <taxon>Rhizopogonaceae</taxon>
        <taxon>Rhizopogon</taxon>
    </lineage>
</organism>
<dbReference type="InParanoid" id="A0A1B7MY81"/>
<dbReference type="OrthoDB" id="3543113at2759"/>
<reference evidence="1 2" key="1">
    <citation type="submission" date="2016-06" db="EMBL/GenBank/DDBJ databases">
        <title>Comparative genomics of the ectomycorrhizal sister species Rhizopogon vinicolor and Rhizopogon vesiculosus (Basidiomycota: Boletales) reveals a divergence of the mating type B locus.</title>
        <authorList>
            <consortium name="DOE Joint Genome Institute"/>
            <person name="Mujic A.B."/>
            <person name="Kuo A."/>
            <person name="Tritt A."/>
            <person name="Lipzen A."/>
            <person name="Chen C."/>
            <person name="Johnson J."/>
            <person name="Sharma A."/>
            <person name="Barry K."/>
            <person name="Grigoriev I.V."/>
            <person name="Spatafora J.W."/>
        </authorList>
    </citation>
    <scope>NUCLEOTIDE SEQUENCE [LARGE SCALE GENOMIC DNA]</scope>
    <source>
        <strain evidence="1 2">AM-OR11-026</strain>
    </source>
</reference>
<name>A0A1B7MY81_9AGAM</name>
<evidence type="ECO:0000313" key="1">
    <source>
        <dbReference type="EMBL" id="OAX37559.1"/>
    </source>
</evidence>
<dbReference type="EMBL" id="KV448344">
    <property type="protein sequence ID" value="OAX37559.1"/>
    <property type="molecule type" value="Genomic_DNA"/>
</dbReference>
<proteinExistence type="predicted"/>
<evidence type="ECO:0008006" key="3">
    <source>
        <dbReference type="Google" id="ProtNLM"/>
    </source>
</evidence>
<dbReference type="AlphaFoldDB" id="A0A1B7MY81"/>